<keyword evidence="4" id="KW-1185">Reference proteome</keyword>
<dbReference type="InterPro" id="IPR011008">
    <property type="entry name" value="Dimeric_a/b-barrel"/>
</dbReference>
<dbReference type="PANTHER" id="PTHR37828:SF1">
    <property type="entry name" value="YCII-RELATED DOMAIN-CONTAINING PROTEIN"/>
    <property type="match status" value="1"/>
</dbReference>
<evidence type="ECO:0000313" key="3">
    <source>
        <dbReference type="EMBL" id="KAB1437932.1"/>
    </source>
</evidence>
<protein>
    <recommendedName>
        <fullName evidence="2">YCII-related domain-containing protein</fullName>
    </recommendedName>
</protein>
<gene>
    <name evidence="3" type="ORF">F7O84_10120</name>
</gene>
<comment type="similarity">
    <text evidence="1">Belongs to the YciI family.</text>
</comment>
<dbReference type="Proteomes" id="UP000461768">
    <property type="component" value="Unassembled WGS sequence"/>
</dbReference>
<name>A0A7V7QJR3_9FIRM</name>
<feature type="domain" description="YCII-related" evidence="2">
    <location>
        <begin position="2"/>
        <end position="79"/>
    </location>
</feature>
<accession>A0A7V7QJR3</accession>
<dbReference type="Gene3D" id="3.30.70.1060">
    <property type="entry name" value="Dimeric alpha+beta barrel"/>
    <property type="match status" value="1"/>
</dbReference>
<comment type="caution">
    <text evidence="3">The sequence shown here is derived from an EMBL/GenBank/DDBJ whole genome shotgun (WGS) entry which is preliminary data.</text>
</comment>
<dbReference type="RefSeq" id="WP_151144545.1">
    <property type="nucleotide sequence ID" value="NZ_WAGX01000005.1"/>
</dbReference>
<evidence type="ECO:0000256" key="1">
    <source>
        <dbReference type="ARBA" id="ARBA00007689"/>
    </source>
</evidence>
<dbReference type="AlphaFoldDB" id="A0A7V7QJR3"/>
<evidence type="ECO:0000259" key="2">
    <source>
        <dbReference type="Pfam" id="PF03795"/>
    </source>
</evidence>
<dbReference type="PANTHER" id="PTHR37828">
    <property type="entry name" value="GSR2449 PROTEIN"/>
    <property type="match status" value="1"/>
</dbReference>
<dbReference type="OrthoDB" id="162319at2"/>
<dbReference type="SUPFAM" id="SSF54909">
    <property type="entry name" value="Dimeric alpha+beta barrel"/>
    <property type="match status" value="1"/>
</dbReference>
<organism evidence="3 4">
    <name type="scientific">Candidatus Galacturonatibacter soehngenii</name>
    <dbReference type="NCBI Taxonomy" id="2307010"/>
    <lineage>
        <taxon>Bacteria</taxon>
        <taxon>Bacillati</taxon>
        <taxon>Bacillota</taxon>
        <taxon>Clostridia</taxon>
        <taxon>Lachnospirales</taxon>
        <taxon>Lachnospiraceae</taxon>
        <taxon>Candidatus Galacturonatibacter</taxon>
    </lineage>
</organism>
<sequence length="90" mass="10265">MYVYLMKNFLPINESLIQSHVEFLKELDRQNQLVLCGPFTDFPGGMVILSVEDKEEAVKIAESDPFVASGCKTYELRTFAVANQENNYLL</sequence>
<reference evidence="3 4" key="2">
    <citation type="submission" date="2020-02" db="EMBL/GenBank/DDBJ databases">
        <title>Candidatus Galacturonibacter soehngenii shows hetero-acetogenic catabolism of galacturonic acid but lacks a canonical carbon monoxide dehydrogenase/acetyl-CoA synthase complex.</title>
        <authorList>
            <person name="Diender M."/>
            <person name="Stouten G.R."/>
            <person name="Petersen J.F."/>
            <person name="Nielsen P.H."/>
            <person name="Dueholm M.S."/>
            <person name="Pronk J.T."/>
            <person name="Van Loosdrecht M.C.M."/>
        </authorList>
    </citation>
    <scope>NUCLEOTIDE SEQUENCE [LARGE SCALE GENOMIC DNA]</scope>
    <source>
        <strain evidence="3">GalUA</strain>
    </source>
</reference>
<dbReference type="EMBL" id="WAGX01000005">
    <property type="protein sequence ID" value="KAB1437932.1"/>
    <property type="molecule type" value="Genomic_DNA"/>
</dbReference>
<dbReference type="InterPro" id="IPR005545">
    <property type="entry name" value="YCII"/>
</dbReference>
<proteinExistence type="inferred from homology"/>
<evidence type="ECO:0000313" key="4">
    <source>
        <dbReference type="Proteomes" id="UP000461768"/>
    </source>
</evidence>
<reference evidence="3 4" key="1">
    <citation type="submission" date="2019-09" db="EMBL/GenBank/DDBJ databases">
        <authorList>
            <person name="Valk L.C."/>
        </authorList>
    </citation>
    <scope>NUCLEOTIDE SEQUENCE [LARGE SCALE GENOMIC DNA]</scope>
    <source>
        <strain evidence="3">GalUA</strain>
    </source>
</reference>
<dbReference type="Pfam" id="PF03795">
    <property type="entry name" value="YCII"/>
    <property type="match status" value="1"/>
</dbReference>